<feature type="transmembrane region" description="Helical" evidence="1">
    <location>
        <begin position="81"/>
        <end position="102"/>
    </location>
</feature>
<dbReference type="AlphaFoldDB" id="A0A7W4K9B5"/>
<accession>A0A7W4K9B5</accession>
<keyword evidence="1" id="KW-0812">Transmembrane</keyword>
<proteinExistence type="predicted"/>
<keyword evidence="3" id="KW-1185">Reference proteome</keyword>
<evidence type="ECO:0000256" key="1">
    <source>
        <dbReference type="SAM" id="Phobius"/>
    </source>
</evidence>
<gene>
    <name evidence="2" type="ORF">HLH28_14410</name>
</gene>
<evidence type="ECO:0000313" key="3">
    <source>
        <dbReference type="Proteomes" id="UP000578030"/>
    </source>
</evidence>
<evidence type="ECO:0000313" key="2">
    <source>
        <dbReference type="EMBL" id="MBB2202746.1"/>
    </source>
</evidence>
<keyword evidence="1" id="KW-1133">Transmembrane helix</keyword>
<dbReference type="EMBL" id="JABEQM010000013">
    <property type="protein sequence ID" value="MBB2202746.1"/>
    <property type="molecule type" value="Genomic_DNA"/>
</dbReference>
<name>A0A7W4K9B5_9PROT</name>
<dbReference type="Pfam" id="PF04241">
    <property type="entry name" value="DUF423"/>
    <property type="match status" value="1"/>
</dbReference>
<organism evidence="2 3">
    <name type="scientific">Gluconacetobacter tumulisoli</name>
    <dbReference type="NCBI Taxonomy" id="1286189"/>
    <lineage>
        <taxon>Bacteria</taxon>
        <taxon>Pseudomonadati</taxon>
        <taxon>Pseudomonadota</taxon>
        <taxon>Alphaproteobacteria</taxon>
        <taxon>Acetobacterales</taxon>
        <taxon>Acetobacteraceae</taxon>
        <taxon>Gluconacetobacter</taxon>
    </lineage>
</organism>
<reference evidence="2 3" key="1">
    <citation type="submission" date="2020-04" db="EMBL/GenBank/DDBJ databases">
        <title>Description of novel Gluconacetobacter.</title>
        <authorList>
            <person name="Sombolestani A."/>
        </authorList>
    </citation>
    <scope>NUCLEOTIDE SEQUENCE [LARGE SCALE GENOMIC DNA]</scope>
    <source>
        <strain evidence="2 3">LMG 27802</strain>
    </source>
</reference>
<protein>
    <submittedName>
        <fullName evidence="2">DUF423 domain-containing protein</fullName>
    </submittedName>
</protein>
<sequence length="135" mass="13721">MTVLPVFPFSPPRSARSFQIVGGLAGLLSVAGGALAAHLPDPAFAPGGRALAREAVQMGMWHALALLVVGVLLAQRGRRILLLLSGCGFAVGTILFCGAVAWTGVTGIHLGPVAPTGGSTLMLAWLLLAVDAMRA</sequence>
<feature type="transmembrane region" description="Helical" evidence="1">
    <location>
        <begin position="108"/>
        <end position="130"/>
    </location>
</feature>
<dbReference type="InterPro" id="IPR006696">
    <property type="entry name" value="DUF423"/>
</dbReference>
<dbReference type="RefSeq" id="WP_182960407.1">
    <property type="nucleotide sequence ID" value="NZ_JABEQM010000013.1"/>
</dbReference>
<feature type="transmembrane region" description="Helical" evidence="1">
    <location>
        <begin position="55"/>
        <end position="74"/>
    </location>
</feature>
<comment type="caution">
    <text evidence="2">The sequence shown here is derived from an EMBL/GenBank/DDBJ whole genome shotgun (WGS) entry which is preliminary data.</text>
</comment>
<dbReference type="Proteomes" id="UP000578030">
    <property type="component" value="Unassembled WGS sequence"/>
</dbReference>
<keyword evidence="1" id="KW-0472">Membrane</keyword>